<feature type="compositionally biased region" description="Polar residues" evidence="1">
    <location>
        <begin position="51"/>
        <end position="60"/>
    </location>
</feature>
<feature type="compositionally biased region" description="Basic and acidic residues" evidence="1">
    <location>
        <begin position="14"/>
        <end position="37"/>
    </location>
</feature>
<protein>
    <submittedName>
        <fullName evidence="2">Uncharacterized protein</fullName>
    </submittedName>
</protein>
<sequence>MGPEKSIGKKQPGKRKDEEAKKKDRSNSQEIMHENGYSRDPSSRSGALAGNASQLREITR</sequence>
<dbReference type="AlphaFoldDB" id="A0AAJ8E3X1"/>
<evidence type="ECO:0000313" key="2">
    <source>
        <dbReference type="RefSeq" id="XP_059605751.1"/>
    </source>
</evidence>
<dbReference type="KEGG" id="ang:An02g14780"/>
<reference evidence="2" key="2">
    <citation type="submission" date="2025-08" db="UniProtKB">
        <authorList>
            <consortium name="RefSeq"/>
        </authorList>
    </citation>
    <scope>IDENTIFICATION</scope>
</reference>
<organism evidence="2">
    <name type="scientific">Aspergillus niger</name>
    <dbReference type="NCBI Taxonomy" id="5061"/>
    <lineage>
        <taxon>Eukaryota</taxon>
        <taxon>Fungi</taxon>
        <taxon>Dikarya</taxon>
        <taxon>Ascomycota</taxon>
        <taxon>Pezizomycotina</taxon>
        <taxon>Eurotiomycetes</taxon>
        <taxon>Eurotiomycetidae</taxon>
        <taxon>Eurotiales</taxon>
        <taxon>Aspergillaceae</taxon>
        <taxon>Aspergillus</taxon>
        <taxon>Aspergillus subgen. Circumdati</taxon>
    </lineage>
</organism>
<name>A0AAJ8E3X1_ASPNG</name>
<evidence type="ECO:0000256" key="1">
    <source>
        <dbReference type="SAM" id="MobiDB-lite"/>
    </source>
</evidence>
<dbReference type="RefSeq" id="XP_059605751.1">
    <property type="nucleotide sequence ID" value="XM_059746823.1"/>
</dbReference>
<feature type="region of interest" description="Disordered" evidence="1">
    <location>
        <begin position="1"/>
        <end position="60"/>
    </location>
</feature>
<dbReference type="GeneID" id="84590580"/>
<dbReference type="VEuPathDB" id="FungiDB:An02g14780"/>
<accession>A0AAJ8E3X1</accession>
<gene>
    <name evidence="2" type="ORF">An02g14780</name>
</gene>
<reference evidence="2" key="1">
    <citation type="submission" date="2025-02" db="EMBL/GenBank/DDBJ databases">
        <authorList>
            <consortium name="NCBI Genome Project"/>
        </authorList>
    </citation>
    <scope>NUCLEOTIDE SEQUENCE</scope>
</reference>
<proteinExistence type="predicted"/>